<dbReference type="HAMAP" id="MF_01006">
    <property type="entry name" value="Undec_diphosphatase"/>
    <property type="match status" value="1"/>
</dbReference>
<keyword evidence="6 14" id="KW-0812">Transmembrane</keyword>
<keyword evidence="9 14" id="KW-0472">Membrane</keyword>
<evidence type="ECO:0000256" key="4">
    <source>
        <dbReference type="ARBA" id="ARBA00021581"/>
    </source>
</evidence>
<reference evidence="15 16" key="1">
    <citation type="journal article" date="2024" name="Environ. Microbiol.">
        <title>Novel evolutionary insights on the interactions of the Holosporales (Alphaproteobacteria) with eukaryotic hosts from comparative genomics.</title>
        <authorList>
            <person name="Giovannini M."/>
            <person name="Petroni G."/>
            <person name="Castelli M."/>
        </authorList>
    </citation>
    <scope>NUCLEOTIDE SEQUENCE [LARGE SCALE GENOMIC DNA]</scope>
    <source>
        <strain evidence="15 16">US_Bl 15I1</strain>
    </source>
</reference>
<keyword evidence="7 14" id="KW-0378">Hydrolase</keyword>
<comment type="miscellaneous">
    <text evidence="14">Bacitracin is thought to be involved in the inhibition of peptidoglycan synthesis by sequestering undecaprenyl diphosphate, thereby reducing the pool of lipid carrier available.</text>
</comment>
<evidence type="ECO:0000256" key="6">
    <source>
        <dbReference type="ARBA" id="ARBA00022692"/>
    </source>
</evidence>
<dbReference type="EC" id="3.6.1.27" evidence="3 14"/>
<keyword evidence="14" id="KW-0133">Cell shape</keyword>
<evidence type="ECO:0000256" key="5">
    <source>
        <dbReference type="ARBA" id="ARBA00022475"/>
    </source>
</evidence>
<evidence type="ECO:0000313" key="15">
    <source>
        <dbReference type="EMBL" id="WVX67580.1"/>
    </source>
</evidence>
<dbReference type="NCBIfam" id="NF001393">
    <property type="entry name" value="PRK00281.2-4"/>
    <property type="match status" value="1"/>
</dbReference>
<evidence type="ECO:0000256" key="11">
    <source>
        <dbReference type="ARBA" id="ARBA00032707"/>
    </source>
</evidence>
<dbReference type="PANTHER" id="PTHR30622:SF4">
    <property type="entry name" value="UNDECAPRENYL-DIPHOSPHATASE"/>
    <property type="match status" value="1"/>
</dbReference>
<dbReference type="Pfam" id="PF02673">
    <property type="entry name" value="BacA"/>
    <property type="match status" value="1"/>
</dbReference>
<evidence type="ECO:0000256" key="1">
    <source>
        <dbReference type="ARBA" id="ARBA00004651"/>
    </source>
</evidence>
<dbReference type="InterPro" id="IPR003824">
    <property type="entry name" value="UppP"/>
</dbReference>
<keyword evidence="8 14" id="KW-1133">Transmembrane helix</keyword>
<keyword evidence="5 14" id="KW-1003">Cell membrane</keyword>
<keyword evidence="14" id="KW-0961">Cell wall biogenesis/degradation</keyword>
<proteinExistence type="inferred from homology"/>
<keyword evidence="16" id="KW-1185">Reference proteome</keyword>
<dbReference type="Proteomes" id="UP001330434">
    <property type="component" value="Chromosome"/>
</dbReference>
<evidence type="ECO:0000256" key="2">
    <source>
        <dbReference type="ARBA" id="ARBA00010621"/>
    </source>
</evidence>
<feature type="transmembrane region" description="Helical" evidence="14">
    <location>
        <begin position="249"/>
        <end position="267"/>
    </location>
</feature>
<gene>
    <name evidence="14" type="primary">uppP</name>
    <name evidence="15" type="ORF">Bealeia1_01794</name>
</gene>
<evidence type="ECO:0000256" key="12">
    <source>
        <dbReference type="ARBA" id="ARBA00032932"/>
    </source>
</evidence>
<keyword evidence="14" id="KW-0573">Peptidoglycan synthesis</keyword>
<organism evidence="15 16">
    <name type="scientific">Candidatus Bealeia paramacronuclearis</name>
    <dbReference type="NCBI Taxonomy" id="1921001"/>
    <lineage>
        <taxon>Bacteria</taxon>
        <taxon>Pseudomonadati</taxon>
        <taxon>Pseudomonadota</taxon>
        <taxon>Alphaproteobacteria</taxon>
        <taxon>Holosporales</taxon>
        <taxon>Holosporaceae</taxon>
        <taxon>Candidatus Bealeia</taxon>
    </lineage>
</organism>
<feature type="transmembrane region" description="Helical" evidence="14">
    <location>
        <begin position="142"/>
        <end position="162"/>
    </location>
</feature>
<dbReference type="RefSeq" id="WP_331256297.1">
    <property type="nucleotide sequence ID" value="NZ_CP133270.1"/>
</dbReference>
<comment type="subcellular location">
    <subcellularLocation>
        <location evidence="1 14">Cell membrane</location>
        <topology evidence="1 14">Multi-pass membrane protein</topology>
    </subcellularLocation>
</comment>
<evidence type="ECO:0000256" key="13">
    <source>
        <dbReference type="ARBA" id="ARBA00047594"/>
    </source>
</evidence>
<comment type="catalytic activity">
    <reaction evidence="13 14">
        <text>di-trans,octa-cis-undecaprenyl diphosphate + H2O = di-trans,octa-cis-undecaprenyl phosphate + phosphate + H(+)</text>
        <dbReference type="Rhea" id="RHEA:28094"/>
        <dbReference type="ChEBI" id="CHEBI:15377"/>
        <dbReference type="ChEBI" id="CHEBI:15378"/>
        <dbReference type="ChEBI" id="CHEBI:43474"/>
        <dbReference type="ChEBI" id="CHEBI:58405"/>
        <dbReference type="ChEBI" id="CHEBI:60392"/>
        <dbReference type="EC" id="3.6.1.27"/>
    </reaction>
</comment>
<evidence type="ECO:0000256" key="9">
    <source>
        <dbReference type="ARBA" id="ARBA00023136"/>
    </source>
</evidence>
<evidence type="ECO:0000256" key="3">
    <source>
        <dbReference type="ARBA" id="ARBA00012374"/>
    </source>
</evidence>
<feature type="transmembrane region" description="Helical" evidence="14">
    <location>
        <begin position="84"/>
        <end position="101"/>
    </location>
</feature>
<feature type="transmembrane region" description="Helical" evidence="14">
    <location>
        <begin position="183"/>
        <end position="207"/>
    </location>
</feature>
<dbReference type="PANTHER" id="PTHR30622">
    <property type="entry name" value="UNDECAPRENYL-DIPHOSPHATASE"/>
    <property type="match status" value="1"/>
</dbReference>
<feature type="transmembrane region" description="Helical" evidence="14">
    <location>
        <begin position="213"/>
        <end position="237"/>
    </location>
</feature>
<accession>A0ABZ2C7L5</accession>
<comment type="similarity">
    <text evidence="2 14">Belongs to the UppP family.</text>
</comment>
<keyword evidence="10 14" id="KW-0046">Antibiotic resistance</keyword>
<evidence type="ECO:0000256" key="7">
    <source>
        <dbReference type="ARBA" id="ARBA00022801"/>
    </source>
</evidence>
<dbReference type="EMBL" id="CP133270">
    <property type="protein sequence ID" value="WVX67580.1"/>
    <property type="molecule type" value="Genomic_DNA"/>
</dbReference>
<evidence type="ECO:0000256" key="14">
    <source>
        <dbReference type="HAMAP-Rule" id="MF_01006"/>
    </source>
</evidence>
<evidence type="ECO:0000256" key="10">
    <source>
        <dbReference type="ARBA" id="ARBA00023251"/>
    </source>
</evidence>
<sequence>MPLEQIITLAIVQGLTEFLPVSSSGHLALTPVLFGWKDQGLMMDVAAHMGTLGSVLVYFWRDVLSLIQAPFDLLKGKQTQNTRLLFNLIVATIPVVIAGFLFDKLLGDSLRSVEVIAWAGILFGLVMYTADHSGKLLKTEGHIGIPQAFIFGLAQCLALINGTSRSGITMTAGRFMNFKRVDAARFAFLMSIPAIGAAGVLKGIHLIKEGDTALFADAALMASFSFLSGLAAIVFMMNWLKKSTLTPFVIYRLILGVGLLGAVYGGYF</sequence>
<protein>
    <recommendedName>
        <fullName evidence="4 14">Undecaprenyl-diphosphatase</fullName>
        <ecNumber evidence="3 14">3.6.1.27</ecNumber>
    </recommendedName>
    <alternativeName>
        <fullName evidence="12 14">Bacitracin resistance protein</fullName>
    </alternativeName>
    <alternativeName>
        <fullName evidence="11 14">Undecaprenyl pyrophosphate phosphatase</fullName>
    </alternativeName>
</protein>
<comment type="function">
    <text evidence="14">Catalyzes the dephosphorylation of undecaprenyl diphosphate (UPP). Confers resistance to bacitracin.</text>
</comment>
<evidence type="ECO:0000313" key="16">
    <source>
        <dbReference type="Proteomes" id="UP001330434"/>
    </source>
</evidence>
<evidence type="ECO:0000256" key="8">
    <source>
        <dbReference type="ARBA" id="ARBA00022989"/>
    </source>
</evidence>
<name>A0ABZ2C7L5_9PROT</name>